<keyword evidence="11" id="KW-1185">Reference proteome</keyword>
<evidence type="ECO:0000256" key="2">
    <source>
        <dbReference type="ARBA" id="ARBA00022475"/>
    </source>
</evidence>
<feature type="domain" description="SEC7" evidence="9">
    <location>
        <begin position="545"/>
        <end position="710"/>
    </location>
</feature>
<comment type="subcellular location">
    <subcellularLocation>
        <location evidence="1">Cell projection</location>
        <location evidence="1">Ruffle membrane</location>
    </subcellularLocation>
</comment>
<keyword evidence="4" id="KW-0175">Coiled coil</keyword>
<dbReference type="PRINTS" id="PR00683">
    <property type="entry name" value="SPECTRINPH"/>
</dbReference>
<dbReference type="PANTHER" id="PTHR10663">
    <property type="entry name" value="GUANYL-NUCLEOTIDE EXCHANGE FACTOR"/>
    <property type="match status" value="1"/>
</dbReference>
<dbReference type="SMART" id="SM00233">
    <property type="entry name" value="PH"/>
    <property type="match status" value="1"/>
</dbReference>
<reference evidence="10" key="1">
    <citation type="submission" date="2018-09" db="EMBL/GenBank/DDBJ databases">
        <title>Common duck and Muscovy duck high density SNP chip.</title>
        <authorList>
            <person name="Vignal A."/>
            <person name="Thebault N."/>
            <person name="Warren W.C."/>
        </authorList>
    </citation>
    <scope>NUCLEOTIDE SEQUENCE [LARGE SCALE GENOMIC DNA]</scope>
</reference>
<sequence length="1027" mass="112694">GLQGQRLSIQGTQGRNPPRCLTPNLNAGRLHLLRKGLAPDARRSPLGLYNSTGSLARKPTETGPFGNSGCLGGGRLTAPCTPRRGQHVVGLASPGSRSPLVAPEGRSSVVTFRFIEKASVRPLGGPPHPRENGPCAVEPGEGWCVPPGQPQPQERLLRKLKLEASVSDPLLAGSRSPGETRPCGAGRDAGTLATSCLFSSLTNGLQAPPGDVPAGPRPQGSAWPCPRQSSAHAQRIARAKWEFFYGSMEAPKAGKPQKSVPEHGLSSKEHGYCETGIIRRTVKYSETDLDTVPLRCYRETNIDDILAEKDEVDSAIESQKDSESNPSFVGTPGRRNSTPEGLPEHSAKRTKDGLRGGDVEEDDEVFEHMSGGRPGSPSSHHGMLKSPVPFLLGHSLSKDGMDSFSKHFESIMESHRAKGTSYTSLDSIDILSSPARTHGTFFTFDLPTLTPEVQGQIQDSAKLIEENFAPLAHLEPDSGTSSATDAPWTEREEERGRQRKGVRRSPCCSEDSFGTPLASNMSDHPLSQLVSDSDSEMDSMEQLALGSTDTLSNGHKADLEAAKRLAKRLYNLDGFKKADVARHLGKNNEFSKMVAGEYLKFFVFTGMSLDQALRSFLKELALMGETQERERVLAHFSQRYYECNPNAISSEDGAHTLTCALMLLNTDLHGHNIGKRMSCSDFIGNLEGLNGGTDFPKELLKALYGSIKNEKLQWAIDEEELRKSLSELADPKPKSIKRISSCSNPFLDFSQDSSIATYKHGLLVRKIHADPDCKKTPRGKRGWKPFHAILKGMILYLQKEEYKPGKALAEEELKNAISIHHSLATRASDYSKRPNVFYLRTADWRVFLFQAQNPEQMHSWITRINVVAAMFSAPPFPAAIGSQKKFSRPLLPSSCTRLSQDEQVKSHETKFKAMSAELLEHRSSLPEKKVKGKEYEELKQKEEYLEFEKSRYGTYAMLLRAKLKAGSEDLAAFESTLFDAAGGEDDGLKKSRSSPSLNAEPSSTGTKVKRNVSERASRQAPGHPQKL</sequence>
<evidence type="ECO:0000256" key="1">
    <source>
        <dbReference type="ARBA" id="ARBA00004632"/>
    </source>
</evidence>
<dbReference type="InterPro" id="IPR011993">
    <property type="entry name" value="PH-like_dom_sf"/>
</dbReference>
<dbReference type="SMART" id="SM00222">
    <property type="entry name" value="Sec7"/>
    <property type="match status" value="1"/>
</dbReference>
<proteinExistence type="predicted"/>
<dbReference type="PROSITE" id="PS50003">
    <property type="entry name" value="PH_DOMAIN"/>
    <property type="match status" value="1"/>
</dbReference>
<evidence type="ECO:0000256" key="4">
    <source>
        <dbReference type="ARBA" id="ARBA00023054"/>
    </source>
</evidence>
<dbReference type="InterPro" id="IPR023394">
    <property type="entry name" value="Sec7_C_sf"/>
</dbReference>
<dbReference type="Pfam" id="PF01369">
    <property type="entry name" value="Sec7"/>
    <property type="match status" value="1"/>
</dbReference>
<dbReference type="InterPro" id="IPR000904">
    <property type="entry name" value="Sec7_dom"/>
</dbReference>
<evidence type="ECO:0000256" key="7">
    <source>
        <dbReference type="SAM" id="MobiDB-lite"/>
    </source>
</evidence>
<dbReference type="PROSITE" id="PS50190">
    <property type="entry name" value="SEC7"/>
    <property type="match status" value="1"/>
</dbReference>
<dbReference type="InterPro" id="IPR041681">
    <property type="entry name" value="PH_9"/>
</dbReference>
<dbReference type="GO" id="GO:0032587">
    <property type="term" value="C:ruffle membrane"/>
    <property type="evidence" value="ECO:0007669"/>
    <property type="project" value="UniProtKB-SubCell"/>
</dbReference>
<organism evidence="10 11">
    <name type="scientific">Cairina moschata</name>
    <name type="common">Muscovy duck</name>
    <dbReference type="NCBI Taxonomy" id="8855"/>
    <lineage>
        <taxon>Eukaryota</taxon>
        <taxon>Metazoa</taxon>
        <taxon>Chordata</taxon>
        <taxon>Craniata</taxon>
        <taxon>Vertebrata</taxon>
        <taxon>Euteleostomi</taxon>
        <taxon>Archelosauria</taxon>
        <taxon>Archosauria</taxon>
        <taxon>Dinosauria</taxon>
        <taxon>Saurischia</taxon>
        <taxon>Theropoda</taxon>
        <taxon>Coelurosauria</taxon>
        <taxon>Aves</taxon>
        <taxon>Neognathae</taxon>
        <taxon>Galloanserae</taxon>
        <taxon>Anseriformes</taxon>
        <taxon>Anatidae</taxon>
        <taxon>Anatinae</taxon>
        <taxon>Cairina</taxon>
    </lineage>
</organism>
<dbReference type="InterPro" id="IPR001849">
    <property type="entry name" value="PH_domain"/>
</dbReference>
<evidence type="ECO:0000259" key="9">
    <source>
        <dbReference type="PROSITE" id="PS50190"/>
    </source>
</evidence>
<dbReference type="CDD" id="cd13295">
    <property type="entry name" value="PH_EFA6"/>
    <property type="match status" value="1"/>
</dbReference>
<dbReference type="SUPFAM" id="SSF50729">
    <property type="entry name" value="PH domain-like"/>
    <property type="match status" value="1"/>
</dbReference>
<dbReference type="FunFam" id="1.10.1000.11:FF:000004">
    <property type="entry name" value="PH and SEC7 domain-containing protein 2"/>
    <property type="match status" value="1"/>
</dbReference>
<feature type="region of interest" description="Disordered" evidence="7">
    <location>
        <begin position="312"/>
        <end position="358"/>
    </location>
</feature>
<reference evidence="10" key="2">
    <citation type="submission" date="2025-08" db="UniProtKB">
        <authorList>
            <consortium name="Ensembl"/>
        </authorList>
    </citation>
    <scope>IDENTIFICATION</scope>
</reference>
<feature type="region of interest" description="Disordered" evidence="7">
    <location>
        <begin position="472"/>
        <end position="539"/>
    </location>
</feature>
<dbReference type="AlphaFoldDB" id="A0A8C3CYW3"/>
<dbReference type="PANTHER" id="PTHR10663:SF334">
    <property type="entry name" value="PH AND SEC7 DOMAIN-CONTAINING PROTEIN 1"/>
    <property type="match status" value="1"/>
</dbReference>
<dbReference type="FunFam" id="2.30.29.30:FF:000054">
    <property type="entry name" value="PH and SEC7 domain-containing protein 3"/>
    <property type="match status" value="1"/>
</dbReference>
<evidence type="ECO:0000259" key="8">
    <source>
        <dbReference type="PROSITE" id="PS50003"/>
    </source>
</evidence>
<name>A0A8C3CYW3_CAIMO</name>
<keyword evidence="2" id="KW-1003">Cell membrane</keyword>
<dbReference type="InterPro" id="IPR001605">
    <property type="entry name" value="PH_dom-spectrin-type"/>
</dbReference>
<dbReference type="GO" id="GO:0005085">
    <property type="term" value="F:guanyl-nucleotide exchange factor activity"/>
    <property type="evidence" value="ECO:0007669"/>
    <property type="project" value="InterPro"/>
</dbReference>
<dbReference type="Pfam" id="PF15410">
    <property type="entry name" value="PH_9"/>
    <property type="match status" value="1"/>
</dbReference>
<feature type="compositionally biased region" description="Polar residues" evidence="7">
    <location>
        <begin position="324"/>
        <end position="339"/>
    </location>
</feature>
<dbReference type="CDD" id="cd00171">
    <property type="entry name" value="Sec7"/>
    <property type="match status" value="1"/>
</dbReference>
<feature type="compositionally biased region" description="Polar residues" evidence="7">
    <location>
        <begin position="993"/>
        <end position="1006"/>
    </location>
</feature>
<evidence type="ECO:0000256" key="5">
    <source>
        <dbReference type="ARBA" id="ARBA00023136"/>
    </source>
</evidence>
<accession>A0A8C3CYW3</accession>
<dbReference type="GO" id="GO:0005543">
    <property type="term" value="F:phospholipid binding"/>
    <property type="evidence" value="ECO:0007669"/>
    <property type="project" value="InterPro"/>
</dbReference>
<feature type="domain" description="PH" evidence="8">
    <location>
        <begin position="756"/>
        <end position="869"/>
    </location>
</feature>
<evidence type="ECO:0000256" key="3">
    <source>
        <dbReference type="ARBA" id="ARBA00022553"/>
    </source>
</evidence>
<reference evidence="10" key="3">
    <citation type="submission" date="2025-09" db="UniProtKB">
        <authorList>
            <consortium name="Ensembl"/>
        </authorList>
    </citation>
    <scope>IDENTIFICATION</scope>
</reference>
<evidence type="ECO:0000313" key="11">
    <source>
        <dbReference type="Proteomes" id="UP000694556"/>
    </source>
</evidence>
<keyword evidence="3" id="KW-0597">Phosphoprotein</keyword>
<feature type="region of interest" description="Disordered" evidence="7">
    <location>
        <begin position="981"/>
        <end position="1027"/>
    </location>
</feature>
<keyword evidence="5" id="KW-0472">Membrane</keyword>
<keyword evidence="6" id="KW-0966">Cell projection</keyword>
<evidence type="ECO:0000313" key="10">
    <source>
        <dbReference type="Ensembl" id="ENSCMMP00000027742.1"/>
    </source>
</evidence>
<dbReference type="GO" id="GO:0032012">
    <property type="term" value="P:regulation of ARF protein signal transduction"/>
    <property type="evidence" value="ECO:0007669"/>
    <property type="project" value="InterPro"/>
</dbReference>
<dbReference type="Proteomes" id="UP000694556">
    <property type="component" value="Chromosome 6"/>
</dbReference>
<dbReference type="Gene3D" id="1.10.1000.11">
    <property type="entry name" value="Arf Nucleotide-binding Site Opener,domain 2"/>
    <property type="match status" value="1"/>
</dbReference>
<feature type="compositionally biased region" description="Basic and acidic residues" evidence="7">
    <location>
        <begin position="342"/>
        <end position="358"/>
    </location>
</feature>
<dbReference type="SUPFAM" id="SSF48425">
    <property type="entry name" value="Sec7 domain"/>
    <property type="match status" value="1"/>
</dbReference>
<dbReference type="Gene3D" id="2.30.29.30">
    <property type="entry name" value="Pleckstrin-homology domain (PH domain)/Phosphotyrosine-binding domain (PTB)"/>
    <property type="match status" value="1"/>
</dbReference>
<feature type="region of interest" description="Disordered" evidence="7">
    <location>
        <begin position="207"/>
        <end position="229"/>
    </location>
</feature>
<protein>
    <submittedName>
        <fullName evidence="10">Pleckstrin and Sec7 domain containing</fullName>
    </submittedName>
</protein>
<evidence type="ECO:0000256" key="6">
    <source>
        <dbReference type="ARBA" id="ARBA00023273"/>
    </source>
</evidence>
<dbReference type="Ensembl" id="ENSCMMT00000030266.1">
    <property type="protein sequence ID" value="ENSCMMP00000027742.1"/>
    <property type="gene ID" value="ENSCMMG00000016931.1"/>
</dbReference>
<dbReference type="InterPro" id="IPR035999">
    <property type="entry name" value="Sec7_dom_sf"/>
</dbReference>